<dbReference type="PANTHER" id="PTHR21087:SF16">
    <property type="entry name" value="SHIKIMATE KINASE 1, CHLOROPLASTIC"/>
    <property type="match status" value="1"/>
</dbReference>
<feature type="binding site" evidence="11">
    <location>
        <begin position="22"/>
        <end position="27"/>
    </location>
    <ligand>
        <name>ATP</name>
        <dbReference type="ChEBI" id="CHEBI:30616"/>
    </ligand>
</feature>
<dbReference type="GO" id="GO:0000287">
    <property type="term" value="F:magnesium ion binding"/>
    <property type="evidence" value="ECO:0007669"/>
    <property type="project" value="UniProtKB-UniRule"/>
</dbReference>
<dbReference type="PRINTS" id="PR01100">
    <property type="entry name" value="SHIKIMTKNASE"/>
</dbReference>
<accession>A0AAW9QRJ0</accession>
<dbReference type="InterPro" id="IPR000623">
    <property type="entry name" value="Shikimate_kinase/TSH1"/>
</dbReference>
<dbReference type="Proteomes" id="UP001328733">
    <property type="component" value="Unassembled WGS sequence"/>
</dbReference>
<reference evidence="12 13" key="1">
    <citation type="submission" date="2024-01" db="EMBL/GenBank/DDBJ databases">
        <title>Genomic insights into the taxonomy and metabolism of the cyanobacterium Pannus brasiliensis CCIBt3594.</title>
        <authorList>
            <person name="Machado M."/>
            <person name="Botero N.B."/>
            <person name="Andreote A.P.D."/>
            <person name="Feitosa A.M.T."/>
            <person name="Popin R."/>
            <person name="Sivonen K."/>
            <person name="Fiore M.F."/>
        </authorList>
    </citation>
    <scope>NUCLEOTIDE SEQUENCE [LARGE SCALE GENOMIC DNA]</scope>
    <source>
        <strain evidence="12 13">CCIBt3594</strain>
    </source>
</reference>
<dbReference type="InterPro" id="IPR023000">
    <property type="entry name" value="Shikimate_kinase_CS"/>
</dbReference>
<dbReference type="GO" id="GO:0004765">
    <property type="term" value="F:shikimate kinase activity"/>
    <property type="evidence" value="ECO:0007669"/>
    <property type="project" value="UniProtKB-UniRule"/>
</dbReference>
<keyword evidence="9 11" id="KW-0057">Aromatic amino acid biosynthesis</keyword>
<comment type="caution">
    <text evidence="11">Lacks conserved residue(s) required for the propagation of feature annotation.</text>
</comment>
<keyword evidence="6 11" id="KW-0547">Nucleotide-binding</keyword>
<comment type="caution">
    <text evidence="12">The sequence shown here is derived from an EMBL/GenBank/DDBJ whole genome shotgun (WGS) entry which is preliminary data.</text>
</comment>
<dbReference type="CDD" id="cd00464">
    <property type="entry name" value="SK"/>
    <property type="match status" value="1"/>
</dbReference>
<name>A0AAW9QRJ0_9CHRO</name>
<keyword evidence="5 11" id="KW-0808">Transferase</keyword>
<keyword evidence="11" id="KW-0479">Metal-binding</keyword>
<evidence type="ECO:0000313" key="13">
    <source>
        <dbReference type="Proteomes" id="UP001328733"/>
    </source>
</evidence>
<dbReference type="HAMAP" id="MF_00109">
    <property type="entry name" value="Shikimate_kinase"/>
    <property type="match status" value="1"/>
</dbReference>
<dbReference type="InterPro" id="IPR027417">
    <property type="entry name" value="P-loop_NTPase"/>
</dbReference>
<comment type="subunit">
    <text evidence="11">Monomer.</text>
</comment>
<keyword evidence="8 11" id="KW-0067">ATP-binding</keyword>
<dbReference type="AlphaFoldDB" id="A0AAW9QRJ0"/>
<dbReference type="RefSeq" id="WP_332866975.1">
    <property type="nucleotide sequence ID" value="NZ_JBAFSM010000050.1"/>
</dbReference>
<evidence type="ECO:0000256" key="7">
    <source>
        <dbReference type="ARBA" id="ARBA00022777"/>
    </source>
</evidence>
<dbReference type="GO" id="GO:0008652">
    <property type="term" value="P:amino acid biosynthetic process"/>
    <property type="evidence" value="ECO:0007669"/>
    <property type="project" value="UniProtKB-KW"/>
</dbReference>
<evidence type="ECO:0000256" key="11">
    <source>
        <dbReference type="HAMAP-Rule" id="MF_00109"/>
    </source>
</evidence>
<evidence type="ECO:0000256" key="4">
    <source>
        <dbReference type="ARBA" id="ARBA00022605"/>
    </source>
</evidence>
<evidence type="ECO:0000256" key="2">
    <source>
        <dbReference type="ARBA" id="ARBA00006997"/>
    </source>
</evidence>
<keyword evidence="13" id="KW-1185">Reference proteome</keyword>
<gene>
    <name evidence="11" type="primary">aroK</name>
    <name evidence="12" type="ORF">V0288_20350</name>
</gene>
<dbReference type="EMBL" id="JBAFSM010000050">
    <property type="protein sequence ID" value="MEG3439490.1"/>
    <property type="molecule type" value="Genomic_DNA"/>
</dbReference>
<proteinExistence type="inferred from homology"/>
<evidence type="ECO:0000256" key="1">
    <source>
        <dbReference type="ARBA" id="ARBA00004842"/>
    </source>
</evidence>
<comment type="subcellular location">
    <subcellularLocation>
        <location evidence="11">Cytoplasm</location>
    </subcellularLocation>
</comment>
<dbReference type="SUPFAM" id="SSF52540">
    <property type="entry name" value="P-loop containing nucleoside triphosphate hydrolases"/>
    <property type="match status" value="1"/>
</dbReference>
<keyword evidence="4 11" id="KW-0028">Amino-acid biosynthesis</keyword>
<organism evidence="12 13">
    <name type="scientific">Pannus brasiliensis CCIBt3594</name>
    <dbReference type="NCBI Taxonomy" id="1427578"/>
    <lineage>
        <taxon>Bacteria</taxon>
        <taxon>Bacillati</taxon>
        <taxon>Cyanobacteriota</taxon>
        <taxon>Cyanophyceae</taxon>
        <taxon>Oscillatoriophycideae</taxon>
        <taxon>Chroococcales</taxon>
        <taxon>Microcystaceae</taxon>
        <taxon>Pannus</taxon>
    </lineage>
</organism>
<comment type="pathway">
    <text evidence="1 11">Metabolic intermediate biosynthesis; chorismate biosynthesis; chorismate from D-erythrose 4-phosphate and phosphoenolpyruvate: step 5/7.</text>
</comment>
<comment type="catalytic activity">
    <reaction evidence="10 11">
        <text>shikimate + ATP = 3-phosphoshikimate + ADP + H(+)</text>
        <dbReference type="Rhea" id="RHEA:13121"/>
        <dbReference type="ChEBI" id="CHEBI:15378"/>
        <dbReference type="ChEBI" id="CHEBI:30616"/>
        <dbReference type="ChEBI" id="CHEBI:36208"/>
        <dbReference type="ChEBI" id="CHEBI:145989"/>
        <dbReference type="ChEBI" id="CHEBI:456216"/>
        <dbReference type="EC" id="2.7.1.71"/>
    </reaction>
</comment>
<dbReference type="PANTHER" id="PTHR21087">
    <property type="entry name" value="SHIKIMATE KINASE"/>
    <property type="match status" value="1"/>
</dbReference>
<evidence type="ECO:0000256" key="3">
    <source>
        <dbReference type="ARBA" id="ARBA00012154"/>
    </source>
</evidence>
<keyword evidence="11" id="KW-0460">Magnesium</keyword>
<comment type="similarity">
    <text evidence="2 11">Belongs to the shikimate kinase family.</text>
</comment>
<feature type="binding site" evidence="11">
    <location>
        <position position="90"/>
    </location>
    <ligand>
        <name>substrate</name>
    </ligand>
</feature>
<evidence type="ECO:0000313" key="12">
    <source>
        <dbReference type="EMBL" id="MEG3439490.1"/>
    </source>
</evidence>
<evidence type="ECO:0000256" key="9">
    <source>
        <dbReference type="ARBA" id="ARBA00023141"/>
    </source>
</evidence>
<feature type="binding site" evidence="11">
    <location>
        <position position="127"/>
    </location>
    <ligand>
        <name>ATP</name>
        <dbReference type="ChEBI" id="CHEBI:30616"/>
    </ligand>
</feature>
<evidence type="ECO:0000256" key="8">
    <source>
        <dbReference type="ARBA" id="ARBA00022840"/>
    </source>
</evidence>
<keyword evidence="7 11" id="KW-0418">Kinase</keyword>
<dbReference type="Pfam" id="PF01202">
    <property type="entry name" value="SKI"/>
    <property type="match status" value="1"/>
</dbReference>
<dbReference type="InterPro" id="IPR031322">
    <property type="entry name" value="Shikimate/glucono_kinase"/>
</dbReference>
<dbReference type="GO" id="GO:0005524">
    <property type="term" value="F:ATP binding"/>
    <property type="evidence" value="ECO:0007669"/>
    <property type="project" value="UniProtKB-UniRule"/>
</dbReference>
<evidence type="ECO:0000256" key="5">
    <source>
        <dbReference type="ARBA" id="ARBA00022679"/>
    </source>
</evidence>
<sequence length="190" mass="21348">MNHRIDPDRLRGLSIFLVGMMGSGKTTAGQILARHIGYRFFDTDVLIEGVAGETIAEIFQNSGEETFREIETRILAEVSSLTKSVIATGGGIVLKRENWSYLRHGLMIWLDAPIEVLVQRLQGDSSRPLLRETDLENKLTVLLEQRRSLYSEADLRIAIDASDSPESIVDRMIDRIPGVLQQPSIDREDN</sequence>
<comment type="cofactor">
    <cofactor evidence="11">
        <name>Mg(2+)</name>
        <dbReference type="ChEBI" id="CHEBI:18420"/>
    </cofactor>
    <text evidence="11">Binds 1 Mg(2+) ion per subunit.</text>
</comment>
<feature type="binding site" evidence="11">
    <location>
        <position position="44"/>
    </location>
    <ligand>
        <name>substrate</name>
    </ligand>
</feature>
<dbReference type="PROSITE" id="PS01128">
    <property type="entry name" value="SHIKIMATE_KINASE"/>
    <property type="match status" value="1"/>
</dbReference>
<protein>
    <recommendedName>
        <fullName evidence="3 11">Shikimate kinase</fullName>
        <shortName evidence="11">SK</shortName>
        <ecNumber evidence="3 11">2.7.1.71</ecNumber>
    </recommendedName>
</protein>
<dbReference type="GO" id="GO:0009423">
    <property type="term" value="P:chorismate biosynthetic process"/>
    <property type="evidence" value="ECO:0007669"/>
    <property type="project" value="UniProtKB-UniRule"/>
</dbReference>
<comment type="function">
    <text evidence="11">Catalyzes the specific phosphorylation of the 3-hydroxyl group of shikimic acid using ATP as a cosubstrate.</text>
</comment>
<feature type="binding site" evidence="11">
    <location>
        <position position="68"/>
    </location>
    <ligand>
        <name>substrate</name>
    </ligand>
</feature>
<feature type="binding site" evidence="11">
    <location>
        <position position="146"/>
    </location>
    <ligand>
        <name>substrate</name>
    </ligand>
</feature>
<evidence type="ECO:0000256" key="6">
    <source>
        <dbReference type="ARBA" id="ARBA00022741"/>
    </source>
</evidence>
<dbReference type="EC" id="2.7.1.71" evidence="3 11"/>
<feature type="binding site" evidence="11">
    <location>
        <position position="26"/>
    </location>
    <ligand>
        <name>Mg(2+)</name>
        <dbReference type="ChEBI" id="CHEBI:18420"/>
    </ligand>
</feature>
<keyword evidence="11" id="KW-0963">Cytoplasm</keyword>
<dbReference type="GO" id="GO:0005829">
    <property type="term" value="C:cytosol"/>
    <property type="evidence" value="ECO:0007669"/>
    <property type="project" value="TreeGrafter"/>
</dbReference>
<dbReference type="GO" id="GO:0009073">
    <property type="term" value="P:aromatic amino acid family biosynthetic process"/>
    <property type="evidence" value="ECO:0007669"/>
    <property type="project" value="UniProtKB-KW"/>
</dbReference>
<dbReference type="Gene3D" id="3.40.50.300">
    <property type="entry name" value="P-loop containing nucleotide triphosphate hydrolases"/>
    <property type="match status" value="1"/>
</dbReference>
<evidence type="ECO:0000256" key="10">
    <source>
        <dbReference type="ARBA" id="ARBA00048567"/>
    </source>
</evidence>